<dbReference type="PRINTS" id="PR00862">
    <property type="entry name" value="PROLIGOPTASE"/>
</dbReference>
<dbReference type="GO" id="GO:0004252">
    <property type="term" value="F:serine-type endopeptidase activity"/>
    <property type="evidence" value="ECO:0007669"/>
    <property type="project" value="UniProtKB-EC"/>
</dbReference>
<feature type="chain" id="PRO_5042017592" description="prolyl oligopeptidase" evidence="6">
    <location>
        <begin position="19"/>
        <end position="717"/>
    </location>
</feature>
<evidence type="ECO:0000313" key="9">
    <source>
        <dbReference type="EMBL" id="AZB19901.1"/>
    </source>
</evidence>
<protein>
    <recommendedName>
        <fullName evidence="2">prolyl oligopeptidase</fullName>
        <ecNumber evidence="2">3.4.21.26</ecNumber>
    </recommendedName>
</protein>
<comment type="catalytic activity">
    <reaction evidence="1">
        <text>Hydrolysis of Pro-|-Xaa &gt;&gt; Ala-|-Xaa in oligopeptides.</text>
        <dbReference type="EC" id="3.4.21.26"/>
    </reaction>
</comment>
<evidence type="ECO:0000313" key="10">
    <source>
        <dbReference type="Proteomes" id="UP000269015"/>
    </source>
</evidence>
<sequence length="717" mass="80514">MKNVFLTSCFLLSQITFAQYNYPNTPEKSVTDDYFGTKITDNYQWLEDLKSPEVKNWFKAQSDYSHSVIDKISNRDVLYKGMKQIQEMGGDTFSYAKQRGNFYFYTKTKKNEKLSKLYVRDMTTGKESLLFDPETYKKNTQITNFSIDTKGNQIALLFSKSGGEICELKILDVKTGKLLDDVLSPLWSEFGFEFTSDGNSIIYTQMSTGDPNSNMLLKDMKAKLHHIGTSTDKDIVLASKGDNPELNMLIEQFPMIEFSDDFNYILLNLGSTKSESPQFYAPYSALKDKKITWKQIVKASDDIVQTFITGDQLFFLTHKNAPNYKIGVTSLSNPDFAHAKILVPESNTTSITSIQTSKNYLIYSVSNGITQEKYQMDMKTFAIKKIPLPEGVNNSAPLNARENDDLQCYNFNWLSPRTAYEYSPANGKVVKSKYFNGDNNYPDYTQLYEVKEVEVKSHDGTMVPLSIIYPKNMKMDGTAPAYITGYGGYGISSVPRFSNKLVVLLEQGVVTAIAHVRGGGEKGENWHQDGMKSKKPNTWKDFIACSQYLVDQKYTSPSKLIGNGASMGGVLIGRAITERPDLYGVAIAEVGMTNVLRSQNSANGANQIPEVGSIKESGDIKHLIEMDVQSKVKKGVKYPAVLVRTGMNDSRITPWEPGKFAAKLQNSTASGKPVLLYVNYENGHFTSDLDVAFREYADMYAFALWQVGHPKFQPAKK</sequence>
<dbReference type="Gene3D" id="2.130.10.120">
    <property type="entry name" value="Prolyl oligopeptidase, N-terminal domain"/>
    <property type="match status" value="1"/>
</dbReference>
<organism evidence="9 10">
    <name type="scientific">Chryseobacterium indologenes</name>
    <name type="common">Flavobacterium indologenes</name>
    <dbReference type="NCBI Taxonomy" id="253"/>
    <lineage>
        <taxon>Bacteria</taxon>
        <taxon>Pseudomonadati</taxon>
        <taxon>Bacteroidota</taxon>
        <taxon>Flavobacteriia</taxon>
        <taxon>Flavobacteriales</taxon>
        <taxon>Weeksellaceae</taxon>
        <taxon>Chryseobacterium group</taxon>
        <taxon>Chryseobacterium</taxon>
    </lineage>
</organism>
<dbReference type="InterPro" id="IPR001375">
    <property type="entry name" value="Peptidase_S9_cat"/>
</dbReference>
<feature type="domain" description="Peptidase S9A N-terminal" evidence="8">
    <location>
        <begin position="27"/>
        <end position="430"/>
    </location>
</feature>
<feature type="signal peptide" evidence="6">
    <location>
        <begin position="1"/>
        <end position="18"/>
    </location>
</feature>
<evidence type="ECO:0000256" key="2">
    <source>
        <dbReference type="ARBA" id="ARBA00011897"/>
    </source>
</evidence>
<evidence type="ECO:0000256" key="4">
    <source>
        <dbReference type="ARBA" id="ARBA00022801"/>
    </source>
</evidence>
<dbReference type="Pfam" id="PF02897">
    <property type="entry name" value="Peptidase_S9_N"/>
    <property type="match status" value="1"/>
</dbReference>
<dbReference type="Proteomes" id="UP000269015">
    <property type="component" value="Chromosome"/>
</dbReference>
<evidence type="ECO:0000259" key="7">
    <source>
        <dbReference type="Pfam" id="PF00326"/>
    </source>
</evidence>
<evidence type="ECO:0000256" key="3">
    <source>
        <dbReference type="ARBA" id="ARBA00022670"/>
    </source>
</evidence>
<proteinExistence type="predicted"/>
<dbReference type="Gene3D" id="3.40.50.1820">
    <property type="entry name" value="alpha/beta hydrolase"/>
    <property type="match status" value="1"/>
</dbReference>
<dbReference type="RefSeq" id="WP_061084442.1">
    <property type="nucleotide sequence ID" value="NZ_CP033930.1"/>
</dbReference>
<feature type="domain" description="Peptidase S9 prolyl oligopeptidase catalytic" evidence="7">
    <location>
        <begin position="496"/>
        <end position="708"/>
    </location>
</feature>
<accession>A0AAD1DWU4</accession>
<dbReference type="EMBL" id="CP033930">
    <property type="protein sequence ID" value="AZB19901.1"/>
    <property type="molecule type" value="Genomic_DNA"/>
</dbReference>
<dbReference type="PANTHER" id="PTHR42881">
    <property type="entry name" value="PROLYL ENDOPEPTIDASE"/>
    <property type="match status" value="1"/>
</dbReference>
<dbReference type="PANTHER" id="PTHR42881:SF2">
    <property type="entry name" value="PROLYL ENDOPEPTIDASE"/>
    <property type="match status" value="1"/>
</dbReference>
<keyword evidence="3" id="KW-0645">Protease</keyword>
<keyword evidence="5" id="KW-0720">Serine protease</keyword>
<dbReference type="GO" id="GO:0005829">
    <property type="term" value="C:cytosol"/>
    <property type="evidence" value="ECO:0007669"/>
    <property type="project" value="TreeGrafter"/>
</dbReference>
<dbReference type="EC" id="3.4.21.26" evidence="2"/>
<reference evidence="9 10" key="1">
    <citation type="submission" date="2018-11" db="EMBL/GenBank/DDBJ databases">
        <title>Proposal to divide the Flavobacteriaceae and reorganize its genera based on Amino Acid Identity values calculated from whole genome sequences.</title>
        <authorList>
            <person name="Nicholson A.C."/>
            <person name="Gulvik C.A."/>
            <person name="Whitney A.M."/>
            <person name="Humrighouse B.W."/>
            <person name="Bell M."/>
            <person name="Holmes B."/>
            <person name="Steigerwalt A.G."/>
            <person name="Villarma A."/>
            <person name="Sheth M."/>
            <person name="Batra D."/>
            <person name="Pryor J."/>
            <person name="Bernardet J.-F."/>
            <person name="Hugo C."/>
            <person name="Kampfer P."/>
            <person name="Newman J."/>
            <person name="McQuiston J.R."/>
        </authorList>
    </citation>
    <scope>NUCLEOTIDE SEQUENCE [LARGE SCALE GENOMIC DNA]</scope>
    <source>
        <strain evidence="9 10">H5559</strain>
    </source>
</reference>
<dbReference type="InterPro" id="IPR023302">
    <property type="entry name" value="Pept_S9A_N"/>
</dbReference>
<dbReference type="SUPFAM" id="SSF50993">
    <property type="entry name" value="Peptidase/esterase 'gauge' domain"/>
    <property type="match status" value="1"/>
</dbReference>
<evidence type="ECO:0000256" key="5">
    <source>
        <dbReference type="ARBA" id="ARBA00022825"/>
    </source>
</evidence>
<keyword evidence="6" id="KW-0732">Signal</keyword>
<dbReference type="InterPro" id="IPR029058">
    <property type="entry name" value="AB_hydrolase_fold"/>
</dbReference>
<dbReference type="GO" id="GO:0006508">
    <property type="term" value="P:proteolysis"/>
    <property type="evidence" value="ECO:0007669"/>
    <property type="project" value="UniProtKB-KW"/>
</dbReference>
<evidence type="ECO:0000256" key="1">
    <source>
        <dbReference type="ARBA" id="ARBA00001070"/>
    </source>
</evidence>
<dbReference type="Pfam" id="PF00326">
    <property type="entry name" value="Peptidase_S9"/>
    <property type="match status" value="1"/>
</dbReference>
<evidence type="ECO:0000259" key="8">
    <source>
        <dbReference type="Pfam" id="PF02897"/>
    </source>
</evidence>
<name>A0AAD1DWU4_CHRID</name>
<dbReference type="GO" id="GO:0070012">
    <property type="term" value="F:oligopeptidase activity"/>
    <property type="evidence" value="ECO:0007669"/>
    <property type="project" value="TreeGrafter"/>
</dbReference>
<dbReference type="SUPFAM" id="SSF53474">
    <property type="entry name" value="alpha/beta-Hydrolases"/>
    <property type="match status" value="1"/>
</dbReference>
<dbReference type="AlphaFoldDB" id="A0AAD1DWU4"/>
<keyword evidence="4" id="KW-0378">Hydrolase</keyword>
<gene>
    <name evidence="9" type="ORF">EG352_20115</name>
</gene>
<dbReference type="InterPro" id="IPR002470">
    <property type="entry name" value="Peptidase_S9A"/>
</dbReference>
<dbReference type="InterPro" id="IPR051167">
    <property type="entry name" value="Prolyl_oligopep/macrocyclase"/>
</dbReference>
<evidence type="ECO:0000256" key="6">
    <source>
        <dbReference type="SAM" id="SignalP"/>
    </source>
</evidence>